<reference evidence="1" key="1">
    <citation type="submission" date="2020-09" db="EMBL/GenBank/DDBJ databases">
        <authorList>
            <person name="Kim M.K."/>
        </authorList>
    </citation>
    <scope>NUCLEOTIDE SEQUENCE</scope>
    <source>
        <strain evidence="1">BT702</strain>
    </source>
</reference>
<dbReference type="RefSeq" id="WP_190888487.1">
    <property type="nucleotide sequence ID" value="NZ_JACWZY010000016.1"/>
</dbReference>
<dbReference type="AlphaFoldDB" id="A0A926Y430"/>
<protein>
    <submittedName>
        <fullName evidence="1">Uncharacterized protein</fullName>
    </submittedName>
</protein>
<evidence type="ECO:0000313" key="2">
    <source>
        <dbReference type="Proteomes" id="UP000598820"/>
    </source>
</evidence>
<accession>A0A926Y430</accession>
<dbReference type="Proteomes" id="UP000598820">
    <property type="component" value="Unassembled WGS sequence"/>
</dbReference>
<evidence type="ECO:0000313" key="1">
    <source>
        <dbReference type="EMBL" id="MBD2702635.1"/>
    </source>
</evidence>
<name>A0A926Y430_9BACT</name>
<organism evidence="1 2">
    <name type="scientific">Spirosoma profusum</name>
    <dbReference type="NCBI Taxonomy" id="2771354"/>
    <lineage>
        <taxon>Bacteria</taxon>
        <taxon>Pseudomonadati</taxon>
        <taxon>Bacteroidota</taxon>
        <taxon>Cytophagia</taxon>
        <taxon>Cytophagales</taxon>
        <taxon>Cytophagaceae</taxon>
        <taxon>Spirosoma</taxon>
    </lineage>
</organism>
<dbReference type="EMBL" id="JACWZY010000016">
    <property type="protein sequence ID" value="MBD2702635.1"/>
    <property type="molecule type" value="Genomic_DNA"/>
</dbReference>
<comment type="caution">
    <text evidence="1">The sequence shown here is derived from an EMBL/GenBank/DDBJ whole genome shotgun (WGS) entry which is preliminary data.</text>
</comment>
<sequence>MENQHIAETFEQLATALEGFREQQQQSLQSLIAFSEIISEQIGQITKMAEAIKINPDRSIALAD</sequence>
<gene>
    <name evidence="1" type="ORF">IC229_18455</name>
</gene>
<proteinExistence type="predicted"/>
<keyword evidence="2" id="KW-1185">Reference proteome</keyword>